<evidence type="ECO:0000313" key="3">
    <source>
        <dbReference type="EMBL" id="SLM19182.1"/>
    </source>
</evidence>
<accession>A0A3P3XSA9</accession>
<dbReference type="PANTHER" id="PTHR41373:SF1">
    <property type="entry name" value="PHOSPHATIDYLGLYCEROL LYSYLTRANSFERASE C-TERMINAL DOMAIN-CONTAINING PROTEIN"/>
    <property type="match status" value="1"/>
</dbReference>
<dbReference type="InterPro" id="IPR024320">
    <property type="entry name" value="LPG_synthase_C"/>
</dbReference>
<dbReference type="EMBL" id="FWDO01000005">
    <property type="protein sequence ID" value="SLM19182.1"/>
    <property type="molecule type" value="Genomic_DNA"/>
</dbReference>
<dbReference type="InterPro" id="IPR016732">
    <property type="entry name" value="UCP018688"/>
</dbReference>
<dbReference type="PANTHER" id="PTHR41373">
    <property type="entry name" value="DUF2156 DOMAIN-CONTAINING PROTEIN"/>
    <property type="match status" value="1"/>
</dbReference>
<feature type="domain" description="Phosphatidylglycerol lysyltransferase C-terminal" evidence="2">
    <location>
        <begin position="52"/>
        <end position="313"/>
    </location>
</feature>
<dbReference type="PIRSF" id="PIRSF018688">
    <property type="entry name" value="UCP018688"/>
    <property type="match status" value="1"/>
</dbReference>
<gene>
    <name evidence="3" type="ORF">SPIRO4BDMA_50697</name>
</gene>
<evidence type="ECO:0000259" key="2">
    <source>
        <dbReference type="Pfam" id="PF09924"/>
    </source>
</evidence>
<dbReference type="Gene3D" id="3.40.630.30">
    <property type="match status" value="1"/>
</dbReference>
<evidence type="ECO:0000256" key="1">
    <source>
        <dbReference type="SAM" id="MobiDB-lite"/>
    </source>
</evidence>
<dbReference type="InterPro" id="IPR016181">
    <property type="entry name" value="Acyl_CoA_acyltransferase"/>
</dbReference>
<proteinExistence type="predicted"/>
<organism evidence="3">
    <name type="scientific">uncultured spirochete</name>
    <dbReference type="NCBI Taxonomy" id="156406"/>
    <lineage>
        <taxon>Bacteria</taxon>
        <taxon>Pseudomonadati</taxon>
        <taxon>Spirochaetota</taxon>
        <taxon>Spirochaetia</taxon>
        <taxon>Spirochaetales</taxon>
        <taxon>environmental samples</taxon>
    </lineage>
</organism>
<feature type="region of interest" description="Disordered" evidence="1">
    <location>
        <begin position="320"/>
        <end position="343"/>
    </location>
</feature>
<name>A0A3P3XSA9_9SPIR</name>
<dbReference type="Pfam" id="PF09924">
    <property type="entry name" value="LPG_synthase_C"/>
    <property type="match status" value="1"/>
</dbReference>
<protein>
    <submittedName>
        <fullName evidence="3">Putative ABC transporter, permease protein</fullName>
    </submittedName>
</protein>
<dbReference type="AlphaFoldDB" id="A0A3P3XSA9"/>
<dbReference type="SUPFAM" id="SSF55729">
    <property type="entry name" value="Acyl-CoA N-acyltransferases (Nat)"/>
    <property type="match status" value="2"/>
</dbReference>
<sequence length="343" mass="39382">MASRGLPRKWTHRILVAKARPEYLNAMIIPTYPEFAPLELDARDSLYPGLNLLSDGISEFTFAGLYLFRHAYGYQISQLPGGSLVISGRQKEKTFFYLPCCFPSLEQFDELMQRFDYMRHFSESQARQYRIELEARGYLVYEDRDSFDYLYNREDLATLNGRAYHKKRNLVNGFVSTYACEQRPLNNSRVRDAIAVLDEWRSTKGVEGDYAAALDALEHFDVLGLRGAVYYIEQQPVGWCLGEPLAKGKAFAVHFEKACDRFKGIYQFVNQAFAQSLPKHYQFINREQDLGDLGLRQAKMTYRPVGFVKKYRVVHPDSVDFTPAPPEPPAECGPGTIHECSDD</sequence>
<reference evidence="3" key="1">
    <citation type="submission" date="2017-02" db="EMBL/GenBank/DDBJ databases">
        <authorList>
            <person name="Regsiter A."/>
            <person name="William W."/>
        </authorList>
    </citation>
    <scope>NUCLEOTIDE SEQUENCE</scope>
    <source>
        <strain evidence="3">BdmA 4</strain>
    </source>
</reference>